<dbReference type="PANTHER" id="PTHR13650">
    <property type="entry name" value="SPATACSIN"/>
    <property type="match status" value="1"/>
</dbReference>
<dbReference type="GO" id="GO:0008088">
    <property type="term" value="P:axo-dendritic transport"/>
    <property type="evidence" value="ECO:0007669"/>
    <property type="project" value="TreeGrafter"/>
</dbReference>
<dbReference type="GO" id="GO:0005737">
    <property type="term" value="C:cytoplasm"/>
    <property type="evidence" value="ECO:0007669"/>
    <property type="project" value="TreeGrafter"/>
</dbReference>
<sequence>MPPERDIIIRGWEKLDDDVIIKDVATKGKHVNLCVYFLAQRNELSQTEAKNYFLQKVNAYVYRLLANRQLYKAEHILSNIDRTSKYVFYQIAAETSDHGLRDYIRDHLRRTIEDYDGESGEGRLLDANWRVYCLLKKNATTQLAELLRVLEPGYSVLEIETMSFNTFYAKEEAYRNAVALDMFFKNQETEISPLLDKHAVWGYLLRNNIDNLVKIWIQINACLRVADQQPGTYSADVAKIKIDIYDDPRFNERLRQLFRRWEINDFMVSQLSGHKSMTRNEVLLNVLATYGKFVDHERGDALAVLRRLFTTQTVEVNGGLLEEKVFREGLTRHLVENRLFQLMDLSVVSEECLQRLAEDENCDNRKEVEMFMALRGLKEESISREGLLKVSRKSSEYLLGTQENFYDENPIMLLFEHFLDPSNAAFPDDDQQFWKLGHLRSFLARLKDNPASIVSAKELMNLHELPCLEAIRSNLFKDRDETCDEEEVNAKREAILREHGYVPHFNHPVLCEKYSTEVKLNYLHYIKQQRSCYALYLFYVDQLRNYARITPQQINCAARSASEVALKHYSDANLVSHCTAFIEMLGVDSSRTRAYVRCLNMINESRPGLREISTVELIEQCEDVLFTRTWNDPNLLQDLEAMTTVCRASQLGFPEKYLKQLLNENDWFRFLLLVEYLDYPQDQVLALCKSSFRNATIGSNAMRAIKYYTESAGSLHREATPTSLKKRNSWTPKKRRRGSSTSNAGGDSHSSVSSESDIQSSTTTNNTTNRRHSTISESSLGGGVDYDGSRYLTERYDRDIFATVLLCANEADSLQSSRRCALDFDGFRQLMVGRKQGGTFGNLLDRAVARRWPLLAVLAGMVAEGNRKYCWITWLMVSIEYPFQEKLKELSEVEFVQDLLEFSVRKGYVQMLQDSISLFYADSNLYNLAKYLVNSTKLDFSQCTTDHLRHFLLNAGDCPLLGLQKLDMIAFGVKLLTLHVDNNFNSLYQQTCMLETLVSSDINCFTQKIDFVRLLKFCNILKSTTVRIAFIDFFDREDLHQQFEALCERLVSHKAYKQAIEIAELSGLPRDSIIFEHWISDFEANEQCDFVQYQTDMIRYDVGPELLLNFYIHIANRLEYGNRKKYDLLKRALELIKQHGLYPSQHFDRDRLEYELVLAYVKCSDHPATLDLYHSHFFSNTFKRDGGILYHTFMELKEVAGIDDLTVSNLPLEHPTERAHLDGLIHRLLKQGDIVQALRYQAIFEQRPYDLHFVVFCMGLAESVLSLYNLSKEERLLLNEDCKRISLHMQRRTLRLSRLSQCSGNTSVGSPARLESSDTSAGASEFEEVPSRDKQNVLEAINGLGAKIQFGQELAQRVILTYRIAMYLDREYNEILKIRDPVGFLEEVIREDCFNKLEVISDIMTSHRMNDTTISCFLAKEIVIAVVRSKFYMLQQGSPLANAKPIDELLWGYNIDREFHLFLELAPNTTMLGNCLLKYCDAIKYYKRLEKSPDRASMTESVVDEVEPSLLDNLKEVFKNQILSLKKQNTIIVALLVKAHDCFVHECSVEGIVEVLQRCKSLNNVLTSAKSWNLIVKLLVGIGRYREMYYCFETLIKNDQFESLLGQFDEKHTNGLKTAIISYLHEHCPEQKEFFRLAALHFLMYKEIAEMWETEAKSSIAKVLSVYELRNPSTATSGSPKISMSRLICDPLAISELNSALESYTHATENYLLDNKLNLAQKTASNAELVALQLCLIEQAKGDRTNSGEDSRTCISVLNIKKDEKGSNLAHFINNALSVPQALIISRTYEYEINWTQALYQHYIVNGESAYLDDYLDRMPLTDEMVESLVKTFQLEPSVTPEMERAIAALVEMVDTVTLKYRLASLLGLKRTIHELINENSFYYLKDCDYGRSENVSMGS</sequence>
<dbReference type="GO" id="GO:0048489">
    <property type="term" value="P:synaptic vesicle transport"/>
    <property type="evidence" value="ECO:0007669"/>
    <property type="project" value="TreeGrafter"/>
</dbReference>
<feature type="compositionally biased region" description="Basic residues" evidence="1">
    <location>
        <begin position="724"/>
        <end position="738"/>
    </location>
</feature>
<dbReference type="InterPro" id="IPR028103">
    <property type="entry name" value="Spatacsin"/>
</dbReference>
<evidence type="ECO:0000259" key="2">
    <source>
        <dbReference type="Pfam" id="PF14649"/>
    </source>
</evidence>
<proteinExistence type="predicted"/>
<dbReference type="GO" id="GO:0030425">
    <property type="term" value="C:dendrite"/>
    <property type="evidence" value="ECO:0007669"/>
    <property type="project" value="TreeGrafter"/>
</dbReference>
<accession>A0A1Q3FGJ6</accession>
<evidence type="ECO:0000256" key="1">
    <source>
        <dbReference type="SAM" id="MobiDB-lite"/>
    </source>
</evidence>
<feature type="compositionally biased region" description="Low complexity" evidence="1">
    <location>
        <begin position="748"/>
        <end position="768"/>
    </location>
</feature>
<protein>
    <recommendedName>
        <fullName evidence="2">Spatacsin C-terminal domain-containing protein</fullName>
    </recommendedName>
</protein>
<organism evidence="3">
    <name type="scientific">Culex tarsalis</name>
    <name type="common">Encephalitis mosquito</name>
    <dbReference type="NCBI Taxonomy" id="7177"/>
    <lineage>
        <taxon>Eukaryota</taxon>
        <taxon>Metazoa</taxon>
        <taxon>Ecdysozoa</taxon>
        <taxon>Arthropoda</taxon>
        <taxon>Hexapoda</taxon>
        <taxon>Insecta</taxon>
        <taxon>Pterygota</taxon>
        <taxon>Neoptera</taxon>
        <taxon>Endopterygota</taxon>
        <taxon>Diptera</taxon>
        <taxon>Nematocera</taxon>
        <taxon>Culicoidea</taxon>
        <taxon>Culicidae</taxon>
        <taxon>Culicinae</taxon>
        <taxon>Culicini</taxon>
        <taxon>Culex</taxon>
        <taxon>Culex</taxon>
    </lineage>
</organism>
<evidence type="ECO:0000313" key="3">
    <source>
        <dbReference type="EMBL" id="JAV26676.1"/>
    </source>
</evidence>
<dbReference type="GO" id="GO:0007409">
    <property type="term" value="P:axonogenesis"/>
    <property type="evidence" value="ECO:0007669"/>
    <property type="project" value="TreeGrafter"/>
</dbReference>
<dbReference type="EMBL" id="GFDL01008369">
    <property type="protein sequence ID" value="JAV26676.1"/>
    <property type="molecule type" value="Transcribed_RNA"/>
</dbReference>
<dbReference type="PANTHER" id="PTHR13650:SF0">
    <property type="entry name" value="SPATACSIN"/>
    <property type="match status" value="1"/>
</dbReference>
<dbReference type="GO" id="GO:0030424">
    <property type="term" value="C:axon"/>
    <property type="evidence" value="ECO:0007669"/>
    <property type="project" value="TreeGrafter"/>
</dbReference>
<dbReference type="GO" id="GO:0045202">
    <property type="term" value="C:synapse"/>
    <property type="evidence" value="ECO:0007669"/>
    <property type="project" value="TreeGrafter"/>
</dbReference>
<name>A0A1Q3FGJ6_CULTA</name>
<feature type="region of interest" description="Disordered" evidence="1">
    <location>
        <begin position="1302"/>
        <end position="1330"/>
    </location>
</feature>
<dbReference type="GO" id="GO:0007268">
    <property type="term" value="P:chemical synaptic transmission"/>
    <property type="evidence" value="ECO:0007669"/>
    <property type="project" value="TreeGrafter"/>
</dbReference>
<dbReference type="Pfam" id="PF14649">
    <property type="entry name" value="Spatacsin_C"/>
    <property type="match status" value="1"/>
</dbReference>
<reference evidence="3" key="1">
    <citation type="submission" date="2017-01" db="EMBL/GenBank/DDBJ databases">
        <title>A deep insight into the sialotranscriptome of adult male and female Cluex tarsalis mosquitoes.</title>
        <authorList>
            <person name="Ribeiro J.M."/>
            <person name="Moreira F."/>
            <person name="Bernard K.A."/>
            <person name="Calvo E."/>
        </authorList>
    </citation>
    <scope>NUCLEOTIDE SEQUENCE</scope>
    <source>
        <strain evidence="3">Kern County</strain>
        <tissue evidence="3">Salivary glands</tissue>
    </source>
</reference>
<feature type="domain" description="Spatacsin C-terminal" evidence="2">
    <location>
        <begin position="1472"/>
        <end position="1834"/>
    </location>
</feature>
<feature type="region of interest" description="Disordered" evidence="1">
    <location>
        <begin position="718"/>
        <end position="779"/>
    </location>
</feature>
<dbReference type="InterPro" id="IPR028107">
    <property type="entry name" value="Spatacsin_C_dom"/>
</dbReference>